<proteinExistence type="predicted"/>
<accession>A0A1H8TFU8</accession>
<dbReference type="Pfam" id="PF10604">
    <property type="entry name" value="Polyketide_cyc2"/>
    <property type="match status" value="1"/>
</dbReference>
<evidence type="ECO:0000313" key="1">
    <source>
        <dbReference type="EMBL" id="SEO89353.1"/>
    </source>
</evidence>
<gene>
    <name evidence="1" type="ORF">SAMN04488052_104113</name>
</gene>
<dbReference type="EMBL" id="FOEG01000004">
    <property type="protein sequence ID" value="SEO89353.1"/>
    <property type="molecule type" value="Genomic_DNA"/>
</dbReference>
<evidence type="ECO:0000313" key="2">
    <source>
        <dbReference type="Proteomes" id="UP000199657"/>
    </source>
</evidence>
<dbReference type="InterPro" id="IPR023393">
    <property type="entry name" value="START-like_dom_sf"/>
</dbReference>
<reference evidence="1 2" key="1">
    <citation type="submission" date="2016-10" db="EMBL/GenBank/DDBJ databases">
        <authorList>
            <person name="de Groot N.N."/>
        </authorList>
    </citation>
    <scope>NUCLEOTIDE SEQUENCE [LARGE SCALE GENOMIC DNA]</scope>
    <source>
        <strain evidence="1 2">CGMCC 1.6291</strain>
    </source>
</reference>
<name>A0A1H8TFU8_9GAMM</name>
<dbReference type="AlphaFoldDB" id="A0A1H8TFU8"/>
<dbReference type="Gene3D" id="3.30.530.20">
    <property type="match status" value="1"/>
</dbReference>
<dbReference type="STRING" id="406100.SAMN04488052_104113"/>
<dbReference type="InterPro" id="IPR019587">
    <property type="entry name" value="Polyketide_cyclase/dehydratase"/>
</dbReference>
<sequence length="156" mass="18159">MILRDSVKIEAAPEAVFGFFEDMESNYLEWHPDHVVFQWVSGRGLKEGNAFYFEEYIRGKLFKKRVAFTRITPGRHIEFAPTFWLMRFFLPRMLFRMEPQPGGCEFIAEIHLRLGPLARRANAKDLDAVREHMRVEGVNIKRIVEARADGSLGEGE</sequence>
<dbReference type="Proteomes" id="UP000199657">
    <property type="component" value="Unassembled WGS sequence"/>
</dbReference>
<keyword evidence="2" id="KW-1185">Reference proteome</keyword>
<organism evidence="1 2">
    <name type="scientific">Aquisalimonas asiatica</name>
    <dbReference type="NCBI Taxonomy" id="406100"/>
    <lineage>
        <taxon>Bacteria</taxon>
        <taxon>Pseudomonadati</taxon>
        <taxon>Pseudomonadota</taxon>
        <taxon>Gammaproteobacteria</taxon>
        <taxon>Chromatiales</taxon>
        <taxon>Ectothiorhodospiraceae</taxon>
        <taxon>Aquisalimonas</taxon>
    </lineage>
</organism>
<dbReference type="SUPFAM" id="SSF55961">
    <property type="entry name" value="Bet v1-like"/>
    <property type="match status" value="1"/>
</dbReference>
<dbReference type="CDD" id="cd07812">
    <property type="entry name" value="SRPBCC"/>
    <property type="match status" value="1"/>
</dbReference>
<protein>
    <submittedName>
        <fullName evidence="1">Polyketide cyclase / dehydrase and lipid transport</fullName>
    </submittedName>
</protein>
<dbReference type="RefSeq" id="WP_091643279.1">
    <property type="nucleotide sequence ID" value="NZ_FOEG01000004.1"/>
</dbReference>